<evidence type="ECO:0000256" key="1">
    <source>
        <dbReference type="ARBA" id="ARBA00001946"/>
    </source>
</evidence>
<evidence type="ECO:0000256" key="11">
    <source>
        <dbReference type="ARBA" id="ARBA00049336"/>
    </source>
</evidence>
<keyword evidence="8 12" id="KW-0479">Metal-binding</keyword>
<dbReference type="NCBIfam" id="TIGR01207">
    <property type="entry name" value="rmlA"/>
    <property type="match status" value="1"/>
</dbReference>
<evidence type="ECO:0000256" key="2">
    <source>
        <dbReference type="ARBA" id="ARBA00004781"/>
    </source>
</evidence>
<organism evidence="14 15">
    <name type="scientific">Pseudoxanthomonas dokdonensis</name>
    <dbReference type="NCBI Taxonomy" id="344882"/>
    <lineage>
        <taxon>Bacteria</taxon>
        <taxon>Pseudomonadati</taxon>
        <taxon>Pseudomonadota</taxon>
        <taxon>Gammaproteobacteria</taxon>
        <taxon>Lysobacterales</taxon>
        <taxon>Lysobacteraceae</taxon>
        <taxon>Pseudoxanthomonas</taxon>
    </lineage>
</organism>
<dbReference type="STRING" id="344882.ABB29_14840"/>
<comment type="cofactor">
    <cofactor evidence="1">
        <name>Mg(2+)</name>
        <dbReference type="ChEBI" id="CHEBI:18420"/>
    </cofactor>
</comment>
<evidence type="ECO:0000256" key="10">
    <source>
        <dbReference type="ARBA" id="ARBA00022985"/>
    </source>
</evidence>
<dbReference type="CDD" id="cd02538">
    <property type="entry name" value="G1P_TT_short"/>
    <property type="match status" value="1"/>
</dbReference>
<evidence type="ECO:0000256" key="9">
    <source>
        <dbReference type="ARBA" id="ARBA00022842"/>
    </source>
</evidence>
<dbReference type="EC" id="2.7.7.24" evidence="5 12"/>
<sequence length="304" mass="33477">MNEVSNTAGQHRRKGIILAGGSGTRLYPLTQAISKQLLPVYDKPMIYYPLSVLMLAGIREVLIINTPHEQALFKQLLGDGSQWGMQIEYAVQPSPDGLAQALLIGREFLDGHPSCLVLGDNIFHGHGFTEILKRADSRQQGATVFGYWVRDPERYGVAEFDASGRVVGIEEKPARPRSNHAVTGLYFYDGQASDYAASLKPSPRGELEITDLNRCYLDAGNLHLEALGRGYAWLDTGTHQSLLEASTFIETIEARQGLRVCCPEEIAFGNGWIDAAQIEALAAPLLKNSYGQYLMMLAKRGVPR</sequence>
<comment type="similarity">
    <text evidence="4 12">Belongs to the glucose-1-phosphate thymidylyltransferase family.</text>
</comment>
<name>A0A0R0CQ89_9GAMM</name>
<evidence type="ECO:0000313" key="15">
    <source>
        <dbReference type="Proteomes" id="UP000052052"/>
    </source>
</evidence>
<dbReference type="InterPro" id="IPR005835">
    <property type="entry name" value="NTP_transferase_dom"/>
</dbReference>
<proteinExistence type="inferred from homology"/>
<keyword evidence="10" id="KW-0448">Lipopolysaccharide biosynthesis</keyword>
<dbReference type="GO" id="GO:0009103">
    <property type="term" value="P:lipopolysaccharide biosynthetic process"/>
    <property type="evidence" value="ECO:0007669"/>
    <property type="project" value="UniProtKB-KW"/>
</dbReference>
<comment type="function">
    <text evidence="12">Catalyzes the formation of dTDP-glucose, from dTTP and glucose 1-phosphate, as well as its pyrophosphorolysis.</text>
</comment>
<comment type="pathway">
    <text evidence="3">Bacterial outer membrane biogenesis; LPS O-antigen biosynthesis.</text>
</comment>
<dbReference type="OrthoDB" id="9803871at2"/>
<dbReference type="InterPro" id="IPR029044">
    <property type="entry name" value="Nucleotide-diphossugar_trans"/>
</dbReference>
<comment type="catalytic activity">
    <reaction evidence="11 12">
        <text>dTTP + alpha-D-glucose 1-phosphate + H(+) = dTDP-alpha-D-glucose + diphosphate</text>
        <dbReference type="Rhea" id="RHEA:15225"/>
        <dbReference type="ChEBI" id="CHEBI:15378"/>
        <dbReference type="ChEBI" id="CHEBI:33019"/>
        <dbReference type="ChEBI" id="CHEBI:37568"/>
        <dbReference type="ChEBI" id="CHEBI:57477"/>
        <dbReference type="ChEBI" id="CHEBI:58601"/>
        <dbReference type="EC" id="2.7.7.24"/>
    </reaction>
</comment>
<accession>A0A0R0CQ89</accession>
<evidence type="ECO:0000256" key="6">
    <source>
        <dbReference type="ARBA" id="ARBA00022679"/>
    </source>
</evidence>
<dbReference type="InterPro" id="IPR005907">
    <property type="entry name" value="G1P_thy_trans_s"/>
</dbReference>
<dbReference type="Gene3D" id="3.90.550.10">
    <property type="entry name" value="Spore Coat Polysaccharide Biosynthesis Protein SpsA, Chain A"/>
    <property type="match status" value="1"/>
</dbReference>
<evidence type="ECO:0000256" key="4">
    <source>
        <dbReference type="ARBA" id="ARBA00010480"/>
    </source>
</evidence>
<evidence type="ECO:0000256" key="5">
    <source>
        <dbReference type="ARBA" id="ARBA00012461"/>
    </source>
</evidence>
<dbReference type="PATRIC" id="fig|344882.3.peg.1357"/>
<dbReference type="RefSeq" id="WP_057660436.1">
    <property type="nucleotide sequence ID" value="NZ_LDJL01000017.1"/>
</dbReference>
<dbReference type="Pfam" id="PF00483">
    <property type="entry name" value="NTP_transferase"/>
    <property type="match status" value="1"/>
</dbReference>
<evidence type="ECO:0000259" key="13">
    <source>
        <dbReference type="Pfam" id="PF00483"/>
    </source>
</evidence>
<keyword evidence="7 12" id="KW-0548">Nucleotidyltransferase</keyword>
<gene>
    <name evidence="14" type="ORF">ABB29_14840</name>
</gene>
<dbReference type="FunFam" id="3.90.550.10:FF:000023">
    <property type="entry name" value="Glucose-1-phosphate thymidylyltransferase"/>
    <property type="match status" value="1"/>
</dbReference>
<keyword evidence="15" id="KW-1185">Reference proteome</keyword>
<keyword evidence="9 12" id="KW-0460">Magnesium</keyword>
<dbReference type="GO" id="GO:0008879">
    <property type="term" value="F:glucose-1-phosphate thymidylyltransferase activity"/>
    <property type="evidence" value="ECO:0007669"/>
    <property type="project" value="UniProtKB-EC"/>
</dbReference>
<evidence type="ECO:0000256" key="12">
    <source>
        <dbReference type="RuleBase" id="RU003706"/>
    </source>
</evidence>
<dbReference type="PANTHER" id="PTHR43532:SF1">
    <property type="entry name" value="GLUCOSE-1-PHOSPHATE THYMIDYLYLTRANSFERASE 1"/>
    <property type="match status" value="1"/>
</dbReference>
<dbReference type="PANTHER" id="PTHR43532">
    <property type="entry name" value="GLUCOSE-1-PHOSPHATE THYMIDYLYLTRANSFERASE"/>
    <property type="match status" value="1"/>
</dbReference>
<dbReference type="SUPFAM" id="SSF53448">
    <property type="entry name" value="Nucleotide-diphospho-sugar transferases"/>
    <property type="match status" value="1"/>
</dbReference>
<dbReference type="EMBL" id="LDJL01000017">
    <property type="protein sequence ID" value="KRG68046.1"/>
    <property type="molecule type" value="Genomic_DNA"/>
</dbReference>
<evidence type="ECO:0000256" key="7">
    <source>
        <dbReference type="ARBA" id="ARBA00022695"/>
    </source>
</evidence>
<comment type="pathway">
    <text evidence="2">Carbohydrate biosynthesis; dTDP-L-rhamnose biosynthesis.</text>
</comment>
<feature type="domain" description="Nucleotidyl transferase" evidence="13">
    <location>
        <begin position="14"/>
        <end position="250"/>
    </location>
</feature>
<evidence type="ECO:0000313" key="14">
    <source>
        <dbReference type="EMBL" id="KRG68046.1"/>
    </source>
</evidence>
<protein>
    <recommendedName>
        <fullName evidence="5 12">Glucose-1-phosphate thymidylyltransferase</fullName>
        <ecNumber evidence="5 12">2.7.7.24</ecNumber>
    </recommendedName>
</protein>
<evidence type="ECO:0000256" key="3">
    <source>
        <dbReference type="ARBA" id="ARBA00005125"/>
    </source>
</evidence>
<dbReference type="Proteomes" id="UP000052052">
    <property type="component" value="Unassembled WGS sequence"/>
</dbReference>
<comment type="caution">
    <text evidence="14">The sequence shown here is derived from an EMBL/GenBank/DDBJ whole genome shotgun (WGS) entry which is preliminary data.</text>
</comment>
<reference evidence="14 15" key="1">
    <citation type="submission" date="2015-05" db="EMBL/GenBank/DDBJ databases">
        <title>Genome sequencing and analysis of members of genus Stenotrophomonas.</title>
        <authorList>
            <person name="Patil P.P."/>
            <person name="Midha S."/>
            <person name="Patil P.B."/>
        </authorList>
    </citation>
    <scope>NUCLEOTIDE SEQUENCE [LARGE SCALE GENOMIC DNA]</scope>
    <source>
        <strain evidence="14 15">DSM 21858</strain>
    </source>
</reference>
<dbReference type="AlphaFoldDB" id="A0A0R0CQ89"/>
<evidence type="ECO:0000256" key="8">
    <source>
        <dbReference type="ARBA" id="ARBA00022723"/>
    </source>
</evidence>
<dbReference type="GO" id="GO:0046872">
    <property type="term" value="F:metal ion binding"/>
    <property type="evidence" value="ECO:0007669"/>
    <property type="project" value="UniProtKB-KW"/>
</dbReference>
<keyword evidence="6 12" id="KW-0808">Transferase</keyword>